<evidence type="ECO:0000313" key="4">
    <source>
        <dbReference type="Proteomes" id="UP000215914"/>
    </source>
</evidence>
<evidence type="ECO:0000256" key="1">
    <source>
        <dbReference type="SAM" id="MobiDB-lite"/>
    </source>
</evidence>
<dbReference type="Gramene" id="mRNA:HanXRQr2_Chr14g0652351">
    <property type="protein sequence ID" value="mRNA:HanXRQr2_Chr14g0652351"/>
    <property type="gene ID" value="HanXRQr2_Chr14g0652351"/>
</dbReference>
<reference evidence="2 4" key="1">
    <citation type="journal article" date="2017" name="Nature">
        <title>The sunflower genome provides insights into oil metabolism, flowering and Asterid evolution.</title>
        <authorList>
            <person name="Badouin H."/>
            <person name="Gouzy J."/>
            <person name="Grassa C.J."/>
            <person name="Murat F."/>
            <person name="Staton S.E."/>
            <person name="Cottret L."/>
            <person name="Lelandais-Briere C."/>
            <person name="Owens G.L."/>
            <person name="Carrere S."/>
            <person name="Mayjonade B."/>
            <person name="Legrand L."/>
            <person name="Gill N."/>
            <person name="Kane N.C."/>
            <person name="Bowers J.E."/>
            <person name="Hubner S."/>
            <person name="Bellec A."/>
            <person name="Berard A."/>
            <person name="Berges H."/>
            <person name="Blanchet N."/>
            <person name="Boniface M.C."/>
            <person name="Brunel D."/>
            <person name="Catrice O."/>
            <person name="Chaidir N."/>
            <person name="Claudel C."/>
            <person name="Donnadieu C."/>
            <person name="Faraut T."/>
            <person name="Fievet G."/>
            <person name="Helmstetter N."/>
            <person name="King M."/>
            <person name="Knapp S.J."/>
            <person name="Lai Z."/>
            <person name="Le Paslier M.C."/>
            <person name="Lippi Y."/>
            <person name="Lorenzon L."/>
            <person name="Mandel J.R."/>
            <person name="Marage G."/>
            <person name="Marchand G."/>
            <person name="Marquand E."/>
            <person name="Bret-Mestries E."/>
            <person name="Morien E."/>
            <person name="Nambeesan S."/>
            <person name="Nguyen T."/>
            <person name="Pegot-Espagnet P."/>
            <person name="Pouilly N."/>
            <person name="Raftis F."/>
            <person name="Sallet E."/>
            <person name="Schiex T."/>
            <person name="Thomas J."/>
            <person name="Vandecasteele C."/>
            <person name="Vares D."/>
            <person name="Vear F."/>
            <person name="Vautrin S."/>
            <person name="Crespi M."/>
            <person name="Mangin B."/>
            <person name="Burke J.M."/>
            <person name="Salse J."/>
            <person name="Munos S."/>
            <person name="Vincourt P."/>
            <person name="Rieseberg L.H."/>
            <person name="Langlade N.B."/>
        </authorList>
    </citation>
    <scope>NUCLEOTIDE SEQUENCE [LARGE SCALE GENOMIC DNA]</scope>
    <source>
        <strain evidence="4">cv. SF193</strain>
        <tissue evidence="2">Leaves</tissue>
    </source>
</reference>
<reference evidence="3" key="2">
    <citation type="submission" date="2017-02" db="EMBL/GenBank/DDBJ databases">
        <title>Sunflower complete genome.</title>
        <authorList>
            <person name="Langlade N."/>
            <person name="Munos S."/>
        </authorList>
    </citation>
    <scope>NUCLEOTIDE SEQUENCE [LARGE SCALE GENOMIC DNA]</scope>
    <source>
        <tissue evidence="3">Leaves</tissue>
    </source>
</reference>
<dbReference type="InParanoid" id="A0A251SJA0"/>
<evidence type="ECO:0000313" key="3">
    <source>
        <dbReference type="EMBL" id="OTF98661.1"/>
    </source>
</evidence>
<keyword evidence="4" id="KW-1185">Reference proteome</keyword>
<protein>
    <submittedName>
        <fullName evidence="2">Stress-induced protein KIN1/KIN2</fullName>
    </submittedName>
</protein>
<dbReference type="Proteomes" id="UP000215914">
    <property type="component" value="Chromosome 14"/>
</dbReference>
<dbReference type="EMBL" id="MNCJ02000329">
    <property type="protein sequence ID" value="KAF5769795.1"/>
    <property type="molecule type" value="Genomic_DNA"/>
</dbReference>
<dbReference type="PANTHER" id="PTHR34191">
    <property type="entry name" value="LATE EMBRYOGENESIS ABUNDANT PROTEIN (LEA) FAMILY PROTEIN"/>
    <property type="match status" value="1"/>
</dbReference>
<gene>
    <name evidence="3" type="ORF">HannXRQ_Chr14g0448071</name>
    <name evidence="2" type="ORF">HanXRQr2_Chr14g0652351</name>
</gene>
<evidence type="ECO:0000313" key="2">
    <source>
        <dbReference type="EMBL" id="KAF5769795.1"/>
    </source>
</evidence>
<name>A0A251SJA0_HELAN</name>
<reference evidence="2" key="3">
    <citation type="submission" date="2020-06" db="EMBL/GenBank/DDBJ databases">
        <title>Helianthus annuus Genome sequencing and assembly Release 2.</title>
        <authorList>
            <person name="Gouzy J."/>
            <person name="Langlade N."/>
            <person name="Munos S."/>
        </authorList>
    </citation>
    <scope>NUCLEOTIDE SEQUENCE</scope>
    <source>
        <tissue evidence="2">Leaves</tissue>
    </source>
</reference>
<proteinExistence type="predicted"/>
<dbReference type="FunCoup" id="A0A251SJA0">
    <property type="interactions" value="42"/>
</dbReference>
<dbReference type="PANTHER" id="PTHR34191:SF34">
    <property type="entry name" value="STRESS-INDUCED PROTEIN KIN2-LIKE"/>
    <property type="match status" value="1"/>
</dbReference>
<organism evidence="3 4">
    <name type="scientific">Helianthus annuus</name>
    <name type="common">Common sunflower</name>
    <dbReference type="NCBI Taxonomy" id="4232"/>
    <lineage>
        <taxon>Eukaryota</taxon>
        <taxon>Viridiplantae</taxon>
        <taxon>Streptophyta</taxon>
        <taxon>Embryophyta</taxon>
        <taxon>Tracheophyta</taxon>
        <taxon>Spermatophyta</taxon>
        <taxon>Magnoliopsida</taxon>
        <taxon>eudicotyledons</taxon>
        <taxon>Gunneridae</taxon>
        <taxon>Pentapetalae</taxon>
        <taxon>asterids</taxon>
        <taxon>campanulids</taxon>
        <taxon>Asterales</taxon>
        <taxon>Asteraceae</taxon>
        <taxon>Asteroideae</taxon>
        <taxon>Heliantheae alliance</taxon>
        <taxon>Heliantheae</taxon>
        <taxon>Helianthus</taxon>
    </lineage>
</organism>
<dbReference type="EMBL" id="CM007903">
    <property type="protein sequence ID" value="OTF98661.1"/>
    <property type="molecule type" value="Genomic_DNA"/>
</dbReference>
<accession>A0A251SJA0</accession>
<feature type="region of interest" description="Disordered" evidence="1">
    <location>
        <begin position="59"/>
        <end position="82"/>
    </location>
</feature>
<sequence>MFFFLIITFVDSLPKHNMDSQKAQYDAGQISGQTREKTNKLIEKADKNTQHVKDNVQQGGQQMLAKAHGAAEGAKDATGINK</sequence>
<dbReference type="InterPro" id="IPR039624">
    <property type="entry name" value="LEA1/2/D7/KIN2"/>
</dbReference>
<dbReference type="AlphaFoldDB" id="A0A251SJA0"/>